<comment type="caution">
    <text evidence="1">The sequence shown here is derived from an EMBL/GenBank/DDBJ whole genome shotgun (WGS) entry which is preliminary data.</text>
</comment>
<sequence length="87" mass="9588">MKIVKLSKIRNLTLDFASWNIMNLLPQWTAALQSNSKTLTLFMANELNETAFGAALAQLLGLLSLHVIGCAKVDHIAIFNLLSHTHS</sequence>
<dbReference type="EMBL" id="JARJLG010000340">
    <property type="protein sequence ID" value="KAJ7715912.1"/>
    <property type="molecule type" value="Genomic_DNA"/>
</dbReference>
<keyword evidence="2" id="KW-1185">Reference proteome</keyword>
<protein>
    <submittedName>
        <fullName evidence="1">Uncharacterized protein</fullName>
    </submittedName>
</protein>
<evidence type="ECO:0000313" key="2">
    <source>
        <dbReference type="Proteomes" id="UP001215280"/>
    </source>
</evidence>
<gene>
    <name evidence="1" type="ORF">DFH07DRAFT_974062</name>
</gene>
<organism evidence="1 2">
    <name type="scientific">Mycena maculata</name>
    <dbReference type="NCBI Taxonomy" id="230809"/>
    <lineage>
        <taxon>Eukaryota</taxon>
        <taxon>Fungi</taxon>
        <taxon>Dikarya</taxon>
        <taxon>Basidiomycota</taxon>
        <taxon>Agaricomycotina</taxon>
        <taxon>Agaricomycetes</taxon>
        <taxon>Agaricomycetidae</taxon>
        <taxon>Agaricales</taxon>
        <taxon>Marasmiineae</taxon>
        <taxon>Mycenaceae</taxon>
        <taxon>Mycena</taxon>
    </lineage>
</organism>
<accession>A0AAD7H9V0</accession>
<dbReference type="AlphaFoldDB" id="A0AAD7H9V0"/>
<evidence type="ECO:0000313" key="1">
    <source>
        <dbReference type="EMBL" id="KAJ7715912.1"/>
    </source>
</evidence>
<proteinExistence type="predicted"/>
<reference evidence="1" key="1">
    <citation type="submission" date="2023-03" db="EMBL/GenBank/DDBJ databases">
        <title>Massive genome expansion in bonnet fungi (Mycena s.s.) driven by repeated elements and novel gene families across ecological guilds.</title>
        <authorList>
            <consortium name="Lawrence Berkeley National Laboratory"/>
            <person name="Harder C.B."/>
            <person name="Miyauchi S."/>
            <person name="Viragh M."/>
            <person name="Kuo A."/>
            <person name="Thoen E."/>
            <person name="Andreopoulos B."/>
            <person name="Lu D."/>
            <person name="Skrede I."/>
            <person name="Drula E."/>
            <person name="Henrissat B."/>
            <person name="Morin E."/>
            <person name="Kohler A."/>
            <person name="Barry K."/>
            <person name="LaButti K."/>
            <person name="Morin E."/>
            <person name="Salamov A."/>
            <person name="Lipzen A."/>
            <person name="Mereny Z."/>
            <person name="Hegedus B."/>
            <person name="Baldrian P."/>
            <person name="Stursova M."/>
            <person name="Weitz H."/>
            <person name="Taylor A."/>
            <person name="Grigoriev I.V."/>
            <person name="Nagy L.G."/>
            <person name="Martin F."/>
            <person name="Kauserud H."/>
        </authorList>
    </citation>
    <scope>NUCLEOTIDE SEQUENCE</scope>
    <source>
        <strain evidence="1">CBHHK188m</strain>
    </source>
</reference>
<dbReference type="Proteomes" id="UP001215280">
    <property type="component" value="Unassembled WGS sequence"/>
</dbReference>
<name>A0AAD7H9V0_9AGAR</name>